<dbReference type="OrthoDB" id="2333384at2759"/>
<dbReference type="EMBL" id="RRYP01002950">
    <property type="protein sequence ID" value="TNV84267.1"/>
    <property type="molecule type" value="Genomic_DNA"/>
</dbReference>
<protein>
    <submittedName>
        <fullName evidence="2">Uncharacterized protein</fullName>
    </submittedName>
</protein>
<dbReference type="AlphaFoldDB" id="A0A8J8NZH7"/>
<comment type="caution">
    <text evidence="2">The sequence shown here is derived from an EMBL/GenBank/DDBJ whole genome shotgun (WGS) entry which is preliminary data.</text>
</comment>
<sequence length="613" mass="70643">MIKLEGAEKFPRKHIEHVFEDVLQDKDFDYFQNQIDHLSQSIDQLENTQDDNLVPFLKERRELNKIFQKLYVKLRRQNRLQLQEMNALKEIQERLMFYQREATMATGGSRAMMMLVEEIERSTSIVFNQTPSKRNTKDLINMDQFLMAEQKHSAPLKPLIGLQSQVAVVIQEEHQDLEETDRAHRDNTKDVTKTEEEKTDRSTRQEPKIYIGRQNTDDLDPSKDAESLDMSVKQPSIVHIDEAANVSPVFLGVPNLSREQQLSKNGSNKTSVLSQQVQHIVINEEDEYNHSEHQVDSQVVKSNVTNSQVKKSQADSSDYENVFGMIGSEFKLELFSIKKHIFTFDKLIPVGQYEFPFTFRLPKSLPNSFFISLQDQEKHSYSIQYHLTAYFESEEPVLSYSIPIVISSGIRDPIKRAKSKNLEAQRSQLMNDSNIFNQSHDHLNRGSMLQDTIGVGNLLSSHEYHPEPTLDIGKIQDEAKPKLKLKKELNKKEDGPAYDTLIQKPGNTQSNQEDYESIPADKSPRISERTPATTTHLNLQKLTLDSHRVESNLIERNYNAKDQEEFQNHIEMLRDRNKSSQQVQMDGAKGICSFLPCFKAPQAGVRGRHNLCL</sequence>
<evidence type="ECO:0000256" key="1">
    <source>
        <dbReference type="SAM" id="MobiDB-lite"/>
    </source>
</evidence>
<gene>
    <name evidence="2" type="ORF">FGO68_gene6289</name>
</gene>
<dbReference type="Proteomes" id="UP000785679">
    <property type="component" value="Unassembled WGS sequence"/>
</dbReference>
<accession>A0A8J8NZH7</accession>
<dbReference type="InterPro" id="IPR014752">
    <property type="entry name" value="Arrestin-like_C"/>
</dbReference>
<evidence type="ECO:0000313" key="2">
    <source>
        <dbReference type="EMBL" id="TNV84267.1"/>
    </source>
</evidence>
<feature type="compositionally biased region" description="Basic and acidic residues" evidence="1">
    <location>
        <begin position="180"/>
        <end position="207"/>
    </location>
</feature>
<organism evidence="2 3">
    <name type="scientific">Halteria grandinella</name>
    <dbReference type="NCBI Taxonomy" id="5974"/>
    <lineage>
        <taxon>Eukaryota</taxon>
        <taxon>Sar</taxon>
        <taxon>Alveolata</taxon>
        <taxon>Ciliophora</taxon>
        <taxon>Intramacronucleata</taxon>
        <taxon>Spirotrichea</taxon>
        <taxon>Stichotrichia</taxon>
        <taxon>Sporadotrichida</taxon>
        <taxon>Halteriidae</taxon>
        <taxon>Halteria</taxon>
    </lineage>
</organism>
<proteinExistence type="predicted"/>
<dbReference type="Gene3D" id="2.60.40.640">
    <property type="match status" value="1"/>
</dbReference>
<feature type="region of interest" description="Disordered" evidence="1">
    <location>
        <begin position="174"/>
        <end position="228"/>
    </location>
</feature>
<name>A0A8J8NZH7_HALGN</name>
<keyword evidence="3" id="KW-1185">Reference proteome</keyword>
<reference evidence="2" key="1">
    <citation type="submission" date="2019-06" db="EMBL/GenBank/DDBJ databases">
        <authorList>
            <person name="Zheng W."/>
        </authorList>
    </citation>
    <scope>NUCLEOTIDE SEQUENCE</scope>
    <source>
        <strain evidence="2">QDHG01</strain>
    </source>
</reference>
<feature type="region of interest" description="Disordered" evidence="1">
    <location>
        <begin position="487"/>
        <end position="530"/>
    </location>
</feature>
<evidence type="ECO:0000313" key="3">
    <source>
        <dbReference type="Proteomes" id="UP000785679"/>
    </source>
</evidence>